<dbReference type="GO" id="GO:0009279">
    <property type="term" value="C:cell outer membrane"/>
    <property type="evidence" value="ECO:0007669"/>
    <property type="project" value="UniProtKB-SubCell"/>
</dbReference>
<dbReference type="STRING" id="1544798.LH29_18680"/>
<dbReference type="InterPro" id="IPR039426">
    <property type="entry name" value="TonB-dep_rcpt-like"/>
</dbReference>
<feature type="signal peptide" evidence="14">
    <location>
        <begin position="1"/>
        <end position="21"/>
    </location>
</feature>
<feature type="domain" description="TonB-dependent receptor plug" evidence="16">
    <location>
        <begin position="117"/>
        <end position="243"/>
    </location>
</feature>
<dbReference type="SUPFAM" id="SSF49464">
    <property type="entry name" value="Carboxypeptidase regulatory domain-like"/>
    <property type="match status" value="1"/>
</dbReference>
<evidence type="ECO:0000256" key="5">
    <source>
        <dbReference type="ARBA" id="ARBA00022692"/>
    </source>
</evidence>
<keyword evidence="10 12" id="KW-0472">Membrane</keyword>
<evidence type="ECO:0000256" key="4">
    <source>
        <dbReference type="ARBA" id="ARBA00022496"/>
    </source>
</evidence>
<dbReference type="RefSeq" id="WP_045032386.1">
    <property type="nucleotide sequence ID" value="NZ_JRHC01000005.1"/>
</dbReference>
<dbReference type="InterPro" id="IPR008969">
    <property type="entry name" value="CarboxyPept-like_regulatory"/>
</dbReference>
<comment type="subcellular location">
    <subcellularLocation>
        <location evidence="1 12">Cell outer membrane</location>
        <topology evidence="1 12">Multi-pass membrane protein</topology>
    </subcellularLocation>
</comment>
<dbReference type="SUPFAM" id="SSF56935">
    <property type="entry name" value="Porins"/>
    <property type="match status" value="1"/>
</dbReference>
<dbReference type="NCBIfam" id="TIGR04056">
    <property type="entry name" value="OMP_RagA_SusC"/>
    <property type="match status" value="1"/>
</dbReference>
<comment type="similarity">
    <text evidence="12 13">Belongs to the TonB-dependent receptor family.</text>
</comment>
<dbReference type="GO" id="GO:0015344">
    <property type="term" value="F:siderophore uptake transmembrane transporter activity"/>
    <property type="evidence" value="ECO:0007669"/>
    <property type="project" value="TreeGrafter"/>
</dbReference>
<evidence type="ECO:0000256" key="3">
    <source>
        <dbReference type="ARBA" id="ARBA00022452"/>
    </source>
</evidence>
<reference evidence="17 18" key="1">
    <citation type="submission" date="2014-09" db="EMBL/GenBank/DDBJ databases">
        <title>Draft Genome Sequence of Draconibacterium sp. JN14CK-3.</title>
        <authorList>
            <person name="Dong C."/>
            <person name="Lai Q."/>
            <person name="Shao Z."/>
        </authorList>
    </citation>
    <scope>NUCLEOTIDE SEQUENCE [LARGE SCALE GENOMIC DNA]</scope>
    <source>
        <strain evidence="17 18">JN14CK-3</strain>
    </source>
</reference>
<dbReference type="Gene3D" id="2.40.170.20">
    <property type="entry name" value="TonB-dependent receptor, beta-barrel domain"/>
    <property type="match status" value="1"/>
</dbReference>
<evidence type="ECO:0000313" key="17">
    <source>
        <dbReference type="EMBL" id="KJF42574.1"/>
    </source>
</evidence>
<dbReference type="Pfam" id="PF13715">
    <property type="entry name" value="CarbopepD_reg_2"/>
    <property type="match status" value="1"/>
</dbReference>
<dbReference type="InterPro" id="IPR000531">
    <property type="entry name" value="Beta-barrel_TonB"/>
</dbReference>
<sequence>MKKIALIMSFLVLLGVTVVNAQTKIVTGTVTSSEDNLPIPGVSVSVAGTTLGTVTDIDGVFNLKVPQDGKALVASFVGMKTQTVELGEGSDYTIVMEPDLVGIDEVVVTALGITREKKSLGYSSQSLTGDDVAAVKDANIVNSLSGKVAGVQVTGSPGSVGGSSRIIIRGVNSISGNNQPLFIVDGTPIDNSNFNSTNTQSGDGGIDFGNASADINPEDIESMTVLKGANAAALYGSRAANGVILITTKKGTKRKGIGVSITSGVNVSTVALLPDYQNEYGGGYKQTFDIYEPTGEPIVNYAADESWGPRMDGQLVRQWYSWYPDDPNYGKMTPFVAHPDNIKDFYETGVTTNNNIALEGGGDGTLFRLSFTDFRQSGTLPTSELKKNTISFNGSSKLTDKLTASASVNYVSLTNEGIPGQGYGNNAGNVVTSFNQWFQRQLDMDNLKNYKTADGIDRTWNISSPTNLRPLYWENPYWVLNESPAQMERQRVFGNVSLKYDVLPGLSVQGWARTDFYTDRRQERIASGSIPQAWYKEEVRQLEDNNYEFLATYTKEIGSDITLDANLGANKRIRMYYNNTASTNGGLSVPNFFNVDASIDRPSITDYKSKKVVNSVYGSATIGYKNMLYVDLSLRNDWSSTLPDGDNSYLYPSVTGTFLFSELIEDKSILSLGKVRASWSQVGNDTDPYQLAVTYGSANNYGSYPAYAVPNNLNNAALKPETITTTEFGVEMAFFNSRLGLDVTYYDIQSEDQILDLDVASTSGYNSTVVNAGLMTNKGWEVMLNGRAIDKEFTWDIVANWAKNTNKVEELAAGLDNYQLAAWGPSINARVGETYGTWITDGFVYDDETGQRIVDEDGYYKRATNQTYGSYLPDWTGGVTNTFTYKGVMLSALIDFQKGGQLYSVTNRYGNYSGLLAETAGLNAKGNPQRDPVSEGGGYLAVGVKEDGTPNDVYIESVDYWQHLRTRREYYLHDASFIKLREVKVGYTLPSKLFANSFISGISVSLVGRNLAILHKNAPNIDPEAAYGSGNIQGFENGQHPSTRTMGFSVNVKL</sequence>
<dbReference type="NCBIfam" id="TIGR04057">
    <property type="entry name" value="SusC_RagA_signa"/>
    <property type="match status" value="1"/>
</dbReference>
<evidence type="ECO:0000313" key="18">
    <source>
        <dbReference type="Proteomes" id="UP000032544"/>
    </source>
</evidence>
<gene>
    <name evidence="17" type="ORF">LH29_18680</name>
</gene>
<dbReference type="PATRIC" id="fig|1544798.3.peg.3906"/>
<dbReference type="Pfam" id="PF07715">
    <property type="entry name" value="Plug"/>
    <property type="match status" value="1"/>
</dbReference>
<evidence type="ECO:0000256" key="2">
    <source>
        <dbReference type="ARBA" id="ARBA00022448"/>
    </source>
</evidence>
<keyword evidence="8" id="KW-0406">Ion transport</keyword>
<evidence type="ECO:0000256" key="12">
    <source>
        <dbReference type="PROSITE-ProRule" id="PRU01360"/>
    </source>
</evidence>
<keyword evidence="17" id="KW-0675">Receptor</keyword>
<protein>
    <submittedName>
        <fullName evidence="17">TonB-dependent receptor</fullName>
    </submittedName>
</protein>
<dbReference type="InterPro" id="IPR036942">
    <property type="entry name" value="Beta-barrel_TonB_sf"/>
</dbReference>
<dbReference type="EMBL" id="JRHC01000005">
    <property type="protein sequence ID" value="KJF42574.1"/>
    <property type="molecule type" value="Genomic_DNA"/>
</dbReference>
<dbReference type="Pfam" id="PF00593">
    <property type="entry name" value="TonB_dep_Rec_b-barrel"/>
    <property type="match status" value="1"/>
</dbReference>
<dbReference type="InterPro" id="IPR023997">
    <property type="entry name" value="TonB-dep_OMP_SusC/RagA_CS"/>
</dbReference>
<dbReference type="Proteomes" id="UP000032544">
    <property type="component" value="Unassembled WGS sequence"/>
</dbReference>
<feature type="chain" id="PRO_5002330707" evidence="14">
    <location>
        <begin position="22"/>
        <end position="1054"/>
    </location>
</feature>
<keyword evidence="6 14" id="KW-0732">Signal</keyword>
<evidence type="ECO:0000256" key="10">
    <source>
        <dbReference type="ARBA" id="ARBA00023136"/>
    </source>
</evidence>
<dbReference type="Gene3D" id="2.60.40.1120">
    <property type="entry name" value="Carboxypeptidase-like, regulatory domain"/>
    <property type="match status" value="1"/>
</dbReference>
<proteinExistence type="inferred from homology"/>
<keyword evidence="3 12" id="KW-1134">Transmembrane beta strand</keyword>
<evidence type="ECO:0000259" key="16">
    <source>
        <dbReference type="Pfam" id="PF07715"/>
    </source>
</evidence>
<organism evidence="17 18">
    <name type="scientific">Draconibacterium sediminis</name>
    <dbReference type="NCBI Taxonomy" id="1544798"/>
    <lineage>
        <taxon>Bacteria</taxon>
        <taxon>Pseudomonadati</taxon>
        <taxon>Bacteroidota</taxon>
        <taxon>Bacteroidia</taxon>
        <taxon>Marinilabiliales</taxon>
        <taxon>Prolixibacteraceae</taxon>
        <taxon>Draconibacterium</taxon>
    </lineage>
</organism>
<dbReference type="InterPro" id="IPR012910">
    <property type="entry name" value="Plug_dom"/>
</dbReference>
<evidence type="ECO:0000256" key="13">
    <source>
        <dbReference type="RuleBase" id="RU003357"/>
    </source>
</evidence>
<evidence type="ECO:0000259" key="15">
    <source>
        <dbReference type="Pfam" id="PF00593"/>
    </source>
</evidence>
<dbReference type="AlphaFoldDB" id="A0A0D8J713"/>
<dbReference type="Gene3D" id="2.170.130.10">
    <property type="entry name" value="TonB-dependent receptor, plug domain"/>
    <property type="match status" value="1"/>
</dbReference>
<keyword evidence="2 12" id="KW-0813">Transport</keyword>
<keyword evidence="7" id="KW-0408">Iron</keyword>
<dbReference type="InterPro" id="IPR037066">
    <property type="entry name" value="Plug_dom_sf"/>
</dbReference>
<dbReference type="PANTHER" id="PTHR32552:SF68">
    <property type="entry name" value="FERRICHROME OUTER MEMBRANE TRANSPORTER_PHAGE RECEPTOR"/>
    <property type="match status" value="1"/>
</dbReference>
<keyword evidence="11 12" id="KW-0998">Cell outer membrane</keyword>
<feature type="domain" description="TonB-dependent receptor-like beta-barrel" evidence="15">
    <location>
        <begin position="446"/>
        <end position="874"/>
    </location>
</feature>
<evidence type="ECO:0000256" key="7">
    <source>
        <dbReference type="ARBA" id="ARBA00023004"/>
    </source>
</evidence>
<keyword evidence="4" id="KW-0410">Iron transport</keyword>
<evidence type="ECO:0000256" key="9">
    <source>
        <dbReference type="ARBA" id="ARBA00023077"/>
    </source>
</evidence>
<dbReference type="PROSITE" id="PS52016">
    <property type="entry name" value="TONB_DEPENDENT_REC_3"/>
    <property type="match status" value="1"/>
</dbReference>
<evidence type="ECO:0000256" key="14">
    <source>
        <dbReference type="SAM" id="SignalP"/>
    </source>
</evidence>
<name>A0A0D8J713_9BACT</name>
<comment type="caution">
    <text evidence="17">The sequence shown here is derived from an EMBL/GenBank/DDBJ whole genome shotgun (WGS) entry which is preliminary data.</text>
</comment>
<evidence type="ECO:0000256" key="11">
    <source>
        <dbReference type="ARBA" id="ARBA00023237"/>
    </source>
</evidence>
<evidence type="ECO:0000256" key="1">
    <source>
        <dbReference type="ARBA" id="ARBA00004571"/>
    </source>
</evidence>
<evidence type="ECO:0000256" key="8">
    <source>
        <dbReference type="ARBA" id="ARBA00023065"/>
    </source>
</evidence>
<accession>A0A0D8J713</accession>
<keyword evidence="5 12" id="KW-0812">Transmembrane</keyword>
<dbReference type="PANTHER" id="PTHR32552">
    <property type="entry name" value="FERRICHROME IRON RECEPTOR-RELATED"/>
    <property type="match status" value="1"/>
</dbReference>
<dbReference type="InterPro" id="IPR023996">
    <property type="entry name" value="TonB-dep_OMP_SusC/RagA"/>
</dbReference>
<keyword evidence="18" id="KW-1185">Reference proteome</keyword>
<evidence type="ECO:0000256" key="6">
    <source>
        <dbReference type="ARBA" id="ARBA00022729"/>
    </source>
</evidence>
<keyword evidence="9 13" id="KW-0798">TonB box</keyword>
<dbReference type="OrthoDB" id="9768177at2"/>